<dbReference type="SMART" id="SM00471">
    <property type="entry name" value="HDc"/>
    <property type="match status" value="1"/>
</dbReference>
<dbReference type="Gene3D" id="3.10.20.30">
    <property type="match status" value="1"/>
</dbReference>
<evidence type="ECO:0000259" key="3">
    <source>
        <dbReference type="PROSITE" id="PS51880"/>
    </source>
</evidence>
<dbReference type="SUPFAM" id="SSF109604">
    <property type="entry name" value="HD-domain/PDEase-like"/>
    <property type="match status" value="1"/>
</dbReference>
<dbReference type="PROSITE" id="PS51880">
    <property type="entry name" value="TGS"/>
    <property type="match status" value="1"/>
</dbReference>
<dbReference type="Pfam" id="PF19296">
    <property type="entry name" value="RelA_AH_RIS"/>
    <property type="match status" value="1"/>
</dbReference>
<dbReference type="Pfam" id="PF04607">
    <property type="entry name" value="RelA_SpoT"/>
    <property type="match status" value="1"/>
</dbReference>
<dbReference type="InterPro" id="IPR003607">
    <property type="entry name" value="HD/PDEase_dom"/>
</dbReference>
<proteinExistence type="inferred from homology"/>
<dbReference type="Pfam" id="PF13328">
    <property type="entry name" value="HD_4"/>
    <property type="match status" value="1"/>
</dbReference>
<feature type="domain" description="ACT" evidence="2">
    <location>
        <begin position="690"/>
        <end position="764"/>
    </location>
</feature>
<dbReference type="FunFam" id="3.10.20.30:FF:000002">
    <property type="entry name" value="GTP pyrophosphokinase (RelA/SpoT)"/>
    <property type="match status" value="1"/>
</dbReference>
<dbReference type="CDD" id="cd04876">
    <property type="entry name" value="ACT_RelA-SpoT"/>
    <property type="match status" value="1"/>
</dbReference>
<dbReference type="PANTHER" id="PTHR21262">
    <property type="entry name" value="GUANOSINE-3',5'-BIS DIPHOSPHATE 3'-PYROPHOSPHOHYDROLASE"/>
    <property type="match status" value="1"/>
</dbReference>
<dbReference type="FunFam" id="1.10.3210.10:FF:000001">
    <property type="entry name" value="GTP pyrophosphokinase RelA"/>
    <property type="match status" value="1"/>
</dbReference>
<gene>
    <name evidence="4" type="primary">relA</name>
    <name evidence="4" type="ORF">FUAX_26540</name>
</gene>
<dbReference type="NCBIfam" id="TIGR00691">
    <property type="entry name" value="spoT_relA"/>
    <property type="match status" value="1"/>
</dbReference>
<dbReference type="GO" id="GO:0005886">
    <property type="term" value="C:plasma membrane"/>
    <property type="evidence" value="ECO:0007669"/>
    <property type="project" value="TreeGrafter"/>
</dbReference>
<dbReference type="Gene3D" id="3.30.70.260">
    <property type="match status" value="1"/>
</dbReference>
<dbReference type="CDD" id="cd00077">
    <property type="entry name" value="HDc"/>
    <property type="match status" value="1"/>
</dbReference>
<dbReference type="InterPro" id="IPR045600">
    <property type="entry name" value="RelA/SpoT_AH_RIS"/>
</dbReference>
<dbReference type="InterPro" id="IPR002912">
    <property type="entry name" value="ACT_dom"/>
</dbReference>
<dbReference type="Pfam" id="PF13291">
    <property type="entry name" value="ACT_4"/>
    <property type="match status" value="1"/>
</dbReference>
<dbReference type="AlphaFoldDB" id="A0AAU9CXN1"/>
<evidence type="ECO:0000259" key="2">
    <source>
        <dbReference type="PROSITE" id="PS51671"/>
    </source>
</evidence>
<evidence type="ECO:0000313" key="5">
    <source>
        <dbReference type="Proteomes" id="UP001348817"/>
    </source>
</evidence>
<dbReference type="PROSITE" id="PS51671">
    <property type="entry name" value="ACT"/>
    <property type="match status" value="1"/>
</dbReference>
<dbReference type="Proteomes" id="UP001348817">
    <property type="component" value="Chromosome"/>
</dbReference>
<dbReference type="SMART" id="SM00954">
    <property type="entry name" value="RelA_SpoT"/>
    <property type="match status" value="1"/>
</dbReference>
<sequence>MVWDRPLGSRQKAGASGLDRLVIISLFWIMTEIDKEEEKKQILRRYRRLLRHAKPFLKDDDAKLIRKAFNVAAEAHRHMRRKSGEPYIYHPIEVADICVSEIGLGPTSIVCALLHDVVEDTEWTLEDIEREFGRKYARIIDGLTKISGVFEQGTSAQAENFRKMLLTLSDDVRVILIKLADRLHNMRTLQSMPRNKQLKIASETIYLYAPLAHRLGLYAIKSELEDLHLKYSDYTTYRGIADKINETKTARANFIRSFIKPLQKELNDSKLNYEIKGRPKSIHSIWNKMKKQNIPFEEVYDLFAIRIILDVPFELEKSACWRAYSIVTDYYSPNPDRLRDWISTPKGNGYESLHTTVMSRQGKWVEVQIRTRRMDEIAEKGYAAHWKYKETPKGANSGLEQWISRVRGMLEQTEKTAMEFVDDFKSNLVNEEVFVFTPKGELRPLPKHSTVLDFAFDIHTEVGARCIGAKVNQKLVPLNYKLRNGDQIEIITSVKQKPNEGWLNYVVTSKARHKIKDSLHEEKKRLASDGKEIVLRKLKQMKLEPTNEIWVSLRDHFGEKTQTDFLSKVALGKIDPKDIKKFQERRERVTKKRTGRASDAKSFEKALTKEKGEKTNELLIGEDMDVVDYNFAKCCQPIPGDDIFGFVTVSEGIKIHRTSCPNAVELLSNHGHRVIKARWASAASNDFVADLVVIGTDRVGLINDVTKTISEDLQVNMRSMSFSSDSGIFEGSLQVYVHSLKHLNTLIKALKSIQGVIKVKRVDSKGNMATGS</sequence>
<comment type="similarity">
    <text evidence="1">Belongs to the relA/spoT family.</text>
</comment>
<dbReference type="Gene3D" id="3.30.460.10">
    <property type="entry name" value="Beta Polymerase, domain 2"/>
    <property type="match status" value="1"/>
</dbReference>
<evidence type="ECO:0000313" key="4">
    <source>
        <dbReference type="EMBL" id="BDD10222.1"/>
    </source>
</evidence>
<reference evidence="4 5" key="1">
    <citation type="submission" date="2021-12" db="EMBL/GenBank/DDBJ databases">
        <title>Genome sequencing of bacteria with rrn-lacking chromosome and rrn-plasmid.</title>
        <authorList>
            <person name="Anda M."/>
            <person name="Iwasaki W."/>
        </authorList>
    </citation>
    <scope>NUCLEOTIDE SEQUENCE [LARGE SCALE GENOMIC DNA]</scope>
    <source>
        <strain evidence="4 5">DSM 100852</strain>
    </source>
</reference>
<dbReference type="CDD" id="cd01668">
    <property type="entry name" value="TGS_RSH"/>
    <property type="match status" value="1"/>
</dbReference>
<accession>A0AAU9CXN1</accession>
<dbReference type="PANTHER" id="PTHR21262:SF31">
    <property type="entry name" value="GTP PYROPHOSPHOKINASE"/>
    <property type="match status" value="1"/>
</dbReference>
<dbReference type="GO" id="GO:0015969">
    <property type="term" value="P:guanosine tetraphosphate metabolic process"/>
    <property type="evidence" value="ECO:0007669"/>
    <property type="project" value="InterPro"/>
</dbReference>
<organism evidence="4 5">
    <name type="scientific">Fulvitalea axinellae</name>
    <dbReference type="NCBI Taxonomy" id="1182444"/>
    <lineage>
        <taxon>Bacteria</taxon>
        <taxon>Pseudomonadati</taxon>
        <taxon>Bacteroidota</taxon>
        <taxon>Cytophagia</taxon>
        <taxon>Cytophagales</taxon>
        <taxon>Persicobacteraceae</taxon>
        <taxon>Fulvitalea</taxon>
    </lineage>
</organism>
<dbReference type="Pfam" id="PF02824">
    <property type="entry name" value="TGS"/>
    <property type="match status" value="1"/>
</dbReference>
<dbReference type="InterPro" id="IPR004095">
    <property type="entry name" value="TGS"/>
</dbReference>
<dbReference type="InterPro" id="IPR007685">
    <property type="entry name" value="RelA_SpoT"/>
</dbReference>
<dbReference type="SUPFAM" id="SSF81271">
    <property type="entry name" value="TGS-like"/>
    <property type="match status" value="1"/>
</dbReference>
<keyword evidence="5" id="KW-1185">Reference proteome</keyword>
<comment type="function">
    <text evidence="1">In eubacteria ppGpp (guanosine 3'-diphosphate 5'-diphosphate) is a mediator of the stringent response that coordinates a variety of cellular activities in response to changes in nutritional abundance.</text>
</comment>
<dbReference type="Gene3D" id="1.10.3210.10">
    <property type="entry name" value="Hypothetical protein af1432"/>
    <property type="match status" value="1"/>
</dbReference>
<dbReference type="InterPro" id="IPR043519">
    <property type="entry name" value="NT_sf"/>
</dbReference>
<dbReference type="InterPro" id="IPR012676">
    <property type="entry name" value="TGS-like"/>
</dbReference>
<feature type="domain" description="TGS" evidence="3">
    <location>
        <begin position="430"/>
        <end position="492"/>
    </location>
</feature>
<dbReference type="InterPro" id="IPR033655">
    <property type="entry name" value="TGS_RelA/SpoT"/>
</dbReference>
<dbReference type="InterPro" id="IPR012675">
    <property type="entry name" value="Beta-grasp_dom_sf"/>
</dbReference>
<dbReference type="InterPro" id="IPR004811">
    <property type="entry name" value="RelA/Spo_fam"/>
</dbReference>
<dbReference type="CDD" id="cd05399">
    <property type="entry name" value="NT_Rel-Spo_like"/>
    <property type="match status" value="1"/>
</dbReference>
<dbReference type="KEGG" id="fax:FUAX_26540"/>
<dbReference type="SUPFAM" id="SSF55021">
    <property type="entry name" value="ACT-like"/>
    <property type="match status" value="1"/>
</dbReference>
<dbReference type="EMBL" id="AP025314">
    <property type="protein sequence ID" value="BDD10222.1"/>
    <property type="molecule type" value="Genomic_DNA"/>
</dbReference>
<name>A0AAU9CXN1_9BACT</name>
<protein>
    <submittedName>
        <fullName evidence="4">RelA/SpoT family protein</fullName>
    </submittedName>
</protein>
<dbReference type="InterPro" id="IPR045865">
    <property type="entry name" value="ACT-like_dom_sf"/>
</dbReference>
<evidence type="ECO:0000256" key="1">
    <source>
        <dbReference type="RuleBase" id="RU003847"/>
    </source>
</evidence>
<dbReference type="SUPFAM" id="SSF81301">
    <property type="entry name" value="Nucleotidyltransferase"/>
    <property type="match status" value="1"/>
</dbReference>